<comment type="similarity">
    <text evidence="1">Belongs to the ataxin-10 family.</text>
</comment>
<keyword evidence="9" id="KW-1185">Reference proteome</keyword>
<proteinExistence type="inferred from homology"/>
<evidence type="ECO:0000313" key="8">
    <source>
        <dbReference type="EMBL" id="WFD04120.1"/>
    </source>
</evidence>
<dbReference type="InterPro" id="IPR051374">
    <property type="entry name" value="Ataxin-10/CTR86_families"/>
</dbReference>
<sequence>MDDLDAAQVAWAACDAAAHPAASERQHATAQSLALARTIAAGTAVDAPALWNWLVARWAAWRTADAALVGDSAARKAAAEGVRALLVIARNSAAQANHAITVLQHWDDVCGVLAHCLRFETMTEPALLPMVRVLAQLLANAATCDSALQRIVWKLHVLGEEASPSADAVQRLLSSPDPKTALAAAVLVLNCVDTAYEEELNGTMSTPPQKASFAHDVVHTSAGLRLIETLLSVYDAALLDEDTDTTDELIQVTAAIVQRLFKCGLFGVLFERLRPRTGDEPHISAHQVTLLQVLGACLDERLALRKGESKTNRMSTRMLSNVMQKSQRLAHSTAPLMPLFCELSAYAVRVMQQHVDGGGVDDFRGLIRAHMALLALLHALHLLGMCAQEDIVHRETSGETEFLAGMRNPASGVVDACLALLHEANRFFPAQSHFQPGREAQAAHIHARYPEAEGPDRPEGDDGRAKRLVSELATGRASGPDDRPTGGLEDGPAHGPAALRSSATHSPAAGAEGQEQASVDGGTRDGTPLSSDCAAPAPPEHHVPTATGRVHPVTDTRPALYRLKCSVLQLLGTLVYEPNGARHLPEVRALQDQVRERGGLLDTLNMTQLDKHNPYIREYAIFTLRYLLAGNAASQALIASLRAVPPEQASAKHTSDGSPPTPSGAASMP</sequence>
<keyword evidence="2" id="KW-0132">Cell division</keyword>
<dbReference type="GO" id="GO:0005829">
    <property type="term" value="C:cytosol"/>
    <property type="evidence" value="ECO:0007669"/>
    <property type="project" value="TreeGrafter"/>
</dbReference>
<evidence type="ECO:0000256" key="1">
    <source>
        <dbReference type="ARBA" id="ARBA00008384"/>
    </source>
</evidence>
<reference evidence="8" key="1">
    <citation type="submission" date="2023-03" db="EMBL/GenBank/DDBJ databases">
        <title>Mating type loci evolution in Malassezia.</title>
        <authorList>
            <person name="Coelho M.A."/>
        </authorList>
    </citation>
    <scope>NUCLEOTIDE SEQUENCE</scope>
    <source>
        <strain evidence="8">CBS 7876</strain>
    </source>
</reference>
<evidence type="ECO:0000256" key="5">
    <source>
        <dbReference type="ARBA" id="ARBA00044801"/>
    </source>
</evidence>
<evidence type="ECO:0000256" key="2">
    <source>
        <dbReference type="ARBA" id="ARBA00022618"/>
    </source>
</evidence>
<evidence type="ECO:0000256" key="3">
    <source>
        <dbReference type="ARBA" id="ARBA00023306"/>
    </source>
</evidence>
<evidence type="ECO:0000259" key="7">
    <source>
        <dbReference type="Pfam" id="PF09759"/>
    </source>
</evidence>
<accession>A0AAF0E317</accession>
<dbReference type="EMBL" id="CP119940">
    <property type="protein sequence ID" value="WFD04120.1"/>
    <property type="molecule type" value="Genomic_DNA"/>
</dbReference>
<protein>
    <recommendedName>
        <fullName evidence="5">Ataxin-10 homolog</fullName>
    </recommendedName>
</protein>
<feature type="region of interest" description="Disordered" evidence="6">
    <location>
        <begin position="471"/>
        <end position="551"/>
    </location>
</feature>
<evidence type="ECO:0000256" key="6">
    <source>
        <dbReference type="SAM" id="MobiDB-lite"/>
    </source>
</evidence>
<evidence type="ECO:0000313" key="9">
    <source>
        <dbReference type="Proteomes" id="UP001214603"/>
    </source>
</evidence>
<feature type="domain" description="Ataxin-10" evidence="7">
    <location>
        <begin position="564"/>
        <end position="644"/>
    </location>
</feature>
<evidence type="ECO:0000256" key="4">
    <source>
        <dbReference type="ARBA" id="ARBA00044746"/>
    </source>
</evidence>
<dbReference type="PANTHER" id="PTHR13255:SF0">
    <property type="entry name" value="ATAXIN-10"/>
    <property type="match status" value="1"/>
</dbReference>
<dbReference type="Proteomes" id="UP001214603">
    <property type="component" value="Chromosome 7"/>
</dbReference>
<dbReference type="PANTHER" id="PTHR13255">
    <property type="entry name" value="ATAXIN-10"/>
    <property type="match status" value="1"/>
</dbReference>
<organism evidence="8 9">
    <name type="scientific">Malassezia obtusa</name>
    <dbReference type="NCBI Taxonomy" id="76774"/>
    <lineage>
        <taxon>Eukaryota</taxon>
        <taxon>Fungi</taxon>
        <taxon>Dikarya</taxon>
        <taxon>Basidiomycota</taxon>
        <taxon>Ustilaginomycotina</taxon>
        <taxon>Malasseziomycetes</taxon>
        <taxon>Malasseziales</taxon>
        <taxon>Malasseziaceae</taxon>
        <taxon>Malassezia</taxon>
    </lineage>
</organism>
<name>A0AAF0E317_9BASI</name>
<dbReference type="InterPro" id="IPR019156">
    <property type="entry name" value="Ataxin-10_domain"/>
</dbReference>
<keyword evidence="3" id="KW-0131">Cell cycle</keyword>
<feature type="region of interest" description="Disordered" evidence="6">
    <location>
        <begin position="645"/>
        <end position="669"/>
    </location>
</feature>
<dbReference type="Pfam" id="PF09759">
    <property type="entry name" value="Atx10homo_assoc"/>
    <property type="match status" value="1"/>
</dbReference>
<comment type="function">
    <text evidence="4">May play a role in the regulation of cytokinesis.</text>
</comment>
<gene>
    <name evidence="8" type="ORF">MOBT1_002823</name>
</gene>
<dbReference type="GO" id="GO:0051301">
    <property type="term" value="P:cell division"/>
    <property type="evidence" value="ECO:0007669"/>
    <property type="project" value="UniProtKB-KW"/>
</dbReference>
<dbReference type="AlphaFoldDB" id="A0AAF0E317"/>